<sequence>MRKIIILVLLLFISNYSHGQFVKNESRKLLSLSLNAPSKIRNGIEAYEKIALQKKIKRIQCFKDSKLESDLYFDRKGNGIKKIDFNKGNVSKSIFEHDSIGRTVKTAHFFNDKLKNGSIIKYDDYSTFLYRIEDGTLWNKKTILKDERIEIYTSYDASGKESSKSIYFKKENEQVHKILSYHQGDLYQEVVYFTKDGEEYVDNIQYSENGQRKIKTSKRRAKRVYDKWRNVTSHHVDDFLVFKKKYNESNRLLLSDFYSRAQGLYRSDIYTYEKEKILLTKKQKFFTEEKTVDYEFYYNTRGLLKKVTKINGDLLETFTYTYEYY</sequence>
<name>A0ABW5LPJ1_9FLAO</name>
<reference evidence="2" key="1">
    <citation type="journal article" date="2019" name="Int. J. Syst. Evol. Microbiol.">
        <title>The Global Catalogue of Microorganisms (GCM) 10K type strain sequencing project: providing services to taxonomists for standard genome sequencing and annotation.</title>
        <authorList>
            <consortium name="The Broad Institute Genomics Platform"/>
            <consortium name="The Broad Institute Genome Sequencing Center for Infectious Disease"/>
            <person name="Wu L."/>
            <person name="Ma J."/>
        </authorList>
    </citation>
    <scope>NUCLEOTIDE SEQUENCE [LARGE SCALE GENOMIC DNA]</scope>
    <source>
        <strain evidence="2">KCTC 52127</strain>
    </source>
</reference>
<dbReference type="EMBL" id="JBHULH010000001">
    <property type="protein sequence ID" value="MFD2566221.1"/>
    <property type="molecule type" value="Genomic_DNA"/>
</dbReference>
<comment type="caution">
    <text evidence="1">The sequence shown here is derived from an EMBL/GenBank/DDBJ whole genome shotgun (WGS) entry which is preliminary data.</text>
</comment>
<evidence type="ECO:0000313" key="1">
    <source>
        <dbReference type="EMBL" id="MFD2566221.1"/>
    </source>
</evidence>
<proteinExistence type="predicted"/>
<evidence type="ECO:0008006" key="3">
    <source>
        <dbReference type="Google" id="ProtNLM"/>
    </source>
</evidence>
<dbReference type="Proteomes" id="UP001597508">
    <property type="component" value="Unassembled WGS sequence"/>
</dbReference>
<accession>A0ABW5LPJ1</accession>
<gene>
    <name evidence="1" type="ORF">ACFSRZ_02480</name>
</gene>
<organism evidence="1 2">
    <name type="scientific">Pseudotenacibaculum haliotis</name>
    <dbReference type="NCBI Taxonomy" id="1862138"/>
    <lineage>
        <taxon>Bacteria</taxon>
        <taxon>Pseudomonadati</taxon>
        <taxon>Bacteroidota</taxon>
        <taxon>Flavobacteriia</taxon>
        <taxon>Flavobacteriales</taxon>
        <taxon>Flavobacteriaceae</taxon>
        <taxon>Pseudotenacibaculum</taxon>
    </lineage>
</organism>
<keyword evidence="2" id="KW-1185">Reference proteome</keyword>
<dbReference type="RefSeq" id="WP_379664940.1">
    <property type="nucleotide sequence ID" value="NZ_JBHULH010000001.1"/>
</dbReference>
<protein>
    <recommendedName>
        <fullName evidence="3">Sugar-binding protein</fullName>
    </recommendedName>
</protein>
<evidence type="ECO:0000313" key="2">
    <source>
        <dbReference type="Proteomes" id="UP001597508"/>
    </source>
</evidence>